<evidence type="ECO:0000313" key="3">
    <source>
        <dbReference type="Proteomes" id="UP000244073"/>
    </source>
</evidence>
<dbReference type="Proteomes" id="UP000244073">
    <property type="component" value="Unassembled WGS sequence"/>
</dbReference>
<dbReference type="GeneID" id="63816073"/>
<sequence>MLPESHALIIYILLNIVTYGNGIWSLPVLPGPNSSNLVATWRPGDLASRNLLPTPVSELANYSVGKASLSIESIPTSVAGRRIRDLNFKEQGGPTSAMSHLFL</sequence>
<protein>
    <submittedName>
        <fullName evidence="2">Uncharacterized protein</fullName>
    </submittedName>
</protein>
<dbReference type="EMBL" id="MSFN02000001">
    <property type="protein sequence ID" value="PTU25562.1"/>
    <property type="molecule type" value="Genomic_DNA"/>
</dbReference>
<proteinExistence type="predicted"/>
<dbReference type="AlphaFoldDB" id="A0A2T5MAJ3"/>
<organism evidence="2 3">
    <name type="scientific">Aspergillus ochraceoroseus IBT 24754</name>
    <dbReference type="NCBI Taxonomy" id="1392256"/>
    <lineage>
        <taxon>Eukaryota</taxon>
        <taxon>Fungi</taxon>
        <taxon>Dikarya</taxon>
        <taxon>Ascomycota</taxon>
        <taxon>Pezizomycotina</taxon>
        <taxon>Eurotiomycetes</taxon>
        <taxon>Eurotiomycetidae</taxon>
        <taxon>Eurotiales</taxon>
        <taxon>Aspergillaceae</taxon>
        <taxon>Aspergillus</taxon>
        <taxon>Aspergillus subgen. Nidulantes</taxon>
    </lineage>
</organism>
<keyword evidence="1" id="KW-0812">Transmembrane</keyword>
<accession>A0A2T5MAJ3</accession>
<keyword evidence="1" id="KW-0472">Membrane</keyword>
<evidence type="ECO:0000313" key="2">
    <source>
        <dbReference type="EMBL" id="PTU25562.1"/>
    </source>
</evidence>
<dbReference type="RefSeq" id="XP_040756954.1">
    <property type="nucleotide sequence ID" value="XM_040899191.1"/>
</dbReference>
<reference evidence="2 3" key="1">
    <citation type="journal article" date="2018" name="Proc. Natl. Acad. Sci. U.S.A.">
        <title>Linking secondary metabolites to gene clusters through genome sequencing of six diverse Aspergillus species.</title>
        <authorList>
            <person name="Kaerboelling I."/>
            <person name="Vesth T.C."/>
            <person name="Frisvad J.C."/>
            <person name="Nybo J.L."/>
            <person name="Theobald S."/>
            <person name="Kuo A."/>
            <person name="Bowyer P."/>
            <person name="Matsuda Y."/>
            <person name="Mondo S."/>
            <person name="Lyhne E.K."/>
            <person name="Kogle M.E."/>
            <person name="Clum A."/>
            <person name="Lipzen A."/>
            <person name="Salamov A."/>
            <person name="Ngan C.Y."/>
            <person name="Daum C."/>
            <person name="Chiniquy J."/>
            <person name="Barry K."/>
            <person name="LaButti K."/>
            <person name="Haridas S."/>
            <person name="Simmons B.A."/>
            <person name="Magnuson J.K."/>
            <person name="Mortensen U.H."/>
            <person name="Larsen T.O."/>
            <person name="Grigoriev I.V."/>
            <person name="Baker S.E."/>
            <person name="Andersen M.R."/>
        </authorList>
    </citation>
    <scope>NUCLEOTIDE SEQUENCE [LARGE SCALE GENOMIC DNA]</scope>
    <source>
        <strain evidence="2 3">IBT 24754</strain>
    </source>
</reference>
<comment type="caution">
    <text evidence="2">The sequence shown here is derived from an EMBL/GenBank/DDBJ whole genome shotgun (WGS) entry which is preliminary data.</text>
</comment>
<name>A0A2T5MAJ3_9EURO</name>
<evidence type="ECO:0000256" key="1">
    <source>
        <dbReference type="SAM" id="Phobius"/>
    </source>
</evidence>
<feature type="transmembrane region" description="Helical" evidence="1">
    <location>
        <begin position="7"/>
        <end position="26"/>
    </location>
</feature>
<keyword evidence="1" id="KW-1133">Transmembrane helix</keyword>
<dbReference type="VEuPathDB" id="FungiDB:P175DRAFT_0521313"/>
<gene>
    <name evidence="2" type="ORF">P175DRAFT_0521313</name>
</gene>